<proteinExistence type="predicted"/>
<protein>
    <submittedName>
        <fullName evidence="1">Uncharacterized protein</fullName>
    </submittedName>
</protein>
<name>A0A843WDX5_COLES</name>
<dbReference type="Proteomes" id="UP000652761">
    <property type="component" value="Unassembled WGS sequence"/>
</dbReference>
<reference evidence="1" key="1">
    <citation type="submission" date="2017-07" db="EMBL/GenBank/DDBJ databases">
        <title>Taro Niue Genome Assembly and Annotation.</title>
        <authorList>
            <person name="Atibalentja N."/>
            <person name="Keating K."/>
            <person name="Fields C.J."/>
        </authorList>
    </citation>
    <scope>NUCLEOTIDE SEQUENCE</scope>
    <source>
        <strain evidence="1">Niue_2</strain>
        <tissue evidence="1">Leaf</tissue>
    </source>
</reference>
<sequence length="72" mass="8398">MSSDLDTLTLVLELYVRMRERRQWDSDTLVLRSRQTVRARRTFLDRHLVRSRAVAVQGRYLQLCSGSSSSVV</sequence>
<evidence type="ECO:0000313" key="1">
    <source>
        <dbReference type="EMBL" id="MQM07879.1"/>
    </source>
</evidence>
<keyword evidence="2" id="KW-1185">Reference proteome</keyword>
<evidence type="ECO:0000313" key="2">
    <source>
        <dbReference type="Proteomes" id="UP000652761"/>
    </source>
</evidence>
<dbReference type="AlphaFoldDB" id="A0A843WDX5"/>
<organism evidence="1 2">
    <name type="scientific">Colocasia esculenta</name>
    <name type="common">Wild taro</name>
    <name type="synonym">Arum esculentum</name>
    <dbReference type="NCBI Taxonomy" id="4460"/>
    <lineage>
        <taxon>Eukaryota</taxon>
        <taxon>Viridiplantae</taxon>
        <taxon>Streptophyta</taxon>
        <taxon>Embryophyta</taxon>
        <taxon>Tracheophyta</taxon>
        <taxon>Spermatophyta</taxon>
        <taxon>Magnoliopsida</taxon>
        <taxon>Liliopsida</taxon>
        <taxon>Araceae</taxon>
        <taxon>Aroideae</taxon>
        <taxon>Colocasieae</taxon>
        <taxon>Colocasia</taxon>
    </lineage>
</organism>
<dbReference type="EMBL" id="NMUH01003977">
    <property type="protein sequence ID" value="MQM07879.1"/>
    <property type="molecule type" value="Genomic_DNA"/>
</dbReference>
<accession>A0A843WDX5</accession>
<gene>
    <name evidence="1" type="ORF">Taro_040725</name>
</gene>
<comment type="caution">
    <text evidence="1">The sequence shown here is derived from an EMBL/GenBank/DDBJ whole genome shotgun (WGS) entry which is preliminary data.</text>
</comment>